<dbReference type="AlphaFoldDB" id="A0AAW2HAQ2"/>
<reference evidence="2" key="1">
    <citation type="journal article" date="2024" name="Gigascience">
        <title>Chromosome-level genome of the poultry shaft louse Menopon gallinae provides insight into the host-switching and adaptive evolution of parasitic lice.</title>
        <authorList>
            <person name="Xu Y."/>
            <person name="Ma L."/>
            <person name="Liu S."/>
            <person name="Liang Y."/>
            <person name="Liu Q."/>
            <person name="He Z."/>
            <person name="Tian L."/>
            <person name="Duan Y."/>
            <person name="Cai W."/>
            <person name="Li H."/>
            <person name="Song F."/>
        </authorList>
    </citation>
    <scope>NUCLEOTIDE SEQUENCE</scope>
    <source>
        <strain evidence="2">Cailab_2023a</strain>
    </source>
</reference>
<keyword evidence="1" id="KW-1133">Transmembrane helix</keyword>
<protein>
    <recommendedName>
        <fullName evidence="3">ATP synthase F0 subunit 8</fullName>
    </recommendedName>
</protein>
<accession>A0AAW2HAQ2</accession>
<organism evidence="2">
    <name type="scientific">Menopon gallinae</name>
    <name type="common">poultry shaft louse</name>
    <dbReference type="NCBI Taxonomy" id="328185"/>
    <lineage>
        <taxon>Eukaryota</taxon>
        <taxon>Metazoa</taxon>
        <taxon>Ecdysozoa</taxon>
        <taxon>Arthropoda</taxon>
        <taxon>Hexapoda</taxon>
        <taxon>Insecta</taxon>
        <taxon>Pterygota</taxon>
        <taxon>Neoptera</taxon>
        <taxon>Paraneoptera</taxon>
        <taxon>Psocodea</taxon>
        <taxon>Troctomorpha</taxon>
        <taxon>Phthiraptera</taxon>
        <taxon>Amblycera</taxon>
        <taxon>Menoponidae</taxon>
        <taxon>Menopon</taxon>
    </lineage>
</organism>
<evidence type="ECO:0000256" key="1">
    <source>
        <dbReference type="SAM" id="Phobius"/>
    </source>
</evidence>
<comment type="caution">
    <text evidence="2">The sequence shown here is derived from an EMBL/GenBank/DDBJ whole genome shotgun (WGS) entry which is preliminary data.</text>
</comment>
<sequence>MIVVEWQDVVRFSLVIWLIWMALTSSFVNRLTADGDRFLLGLIPFKPHKIIQSKSEENSPENENTKTG</sequence>
<keyword evidence="1" id="KW-0812">Transmembrane</keyword>
<name>A0AAW2HAQ2_9NEOP</name>
<gene>
    <name evidence="2" type="ORF">PYX00_009339</name>
</gene>
<feature type="transmembrane region" description="Helical" evidence="1">
    <location>
        <begin position="12"/>
        <end position="31"/>
    </location>
</feature>
<dbReference type="EMBL" id="JARGDH010000005">
    <property type="protein sequence ID" value="KAL0266933.1"/>
    <property type="molecule type" value="Genomic_DNA"/>
</dbReference>
<evidence type="ECO:0000313" key="2">
    <source>
        <dbReference type="EMBL" id="KAL0266933.1"/>
    </source>
</evidence>
<keyword evidence="1" id="KW-0472">Membrane</keyword>
<proteinExistence type="predicted"/>
<evidence type="ECO:0008006" key="3">
    <source>
        <dbReference type="Google" id="ProtNLM"/>
    </source>
</evidence>